<dbReference type="Gene3D" id="1.25.40.10">
    <property type="entry name" value="Tetratricopeptide repeat domain"/>
    <property type="match status" value="4"/>
</dbReference>
<dbReference type="EMBL" id="BNJG01000003">
    <property type="protein sequence ID" value="GHO58414.1"/>
    <property type="molecule type" value="Genomic_DNA"/>
</dbReference>
<sequence>MSAQPFHIWLISPSRRGRQMLWNTLKTGASYEVNCHWHHRGPYTGTGTLLRQLVPEVYRQFPEHVLAHAVEILSIAPELRSTFSVSHETLTSLAIPEERTRFYSHTRTLRLAHGIIDFLKGCLSLKMYSHLSLYFENVQATDTLDQEFLRVLLRRADPATLTVIIGTTCDPLPEQLQTALADHTHQIRVEPQDAGEYLQLLQAWQFPQVWQSWLLKHTEGWPEEYEPLRDLSQYLRKSMPQGETFALGMQAISEQVSAEQNAAWAQAFIASDCTNDCLLERLAYQRLDASTRQRWHDERADWLEQQHEWSLKLGAIPYHRERGSSPANQGAAALQEALDYCISMGYYEATVDFGYRGRAVINWAEQEHYYWIFTTKATTSLAALGRPEEAEKLYNEARALSTRAKLHMQAAYATAMLYTRHLPENRRDHVLAKAWINEAIAIANLLPDAKERAFHSVFNQNGLALIETHMKNPQEALHLVTEGLKRLEEELEPGEHMLHRSVLLYNRGQVYAGIGALEEALADYTAVITQDPYYSEYYLERGNLYRRLGRDEEALADYERAVSYSPPYAEAYFNRANVHSLFGHEEEALADYSYVLEIDPTYLDALINRASIFYEQGNYTVSLQDVERGLQQDPENAQLHCTLGLLLMAQKDTEKAYQAFSDALQQDPLLVAAWTNRAILAFEENRIEAAIKDLSQALTLEENPTVLYNRGIAYQAQNRWQEAINDFTQALALSNEDAQDILYRRSLCFAQLGNTSQAQRDLQEQQALRP</sequence>
<evidence type="ECO:0000256" key="3">
    <source>
        <dbReference type="PROSITE-ProRule" id="PRU00339"/>
    </source>
</evidence>
<dbReference type="InterPro" id="IPR050498">
    <property type="entry name" value="Ycf3"/>
</dbReference>
<comment type="caution">
    <text evidence="4">The sequence shown here is derived from an EMBL/GenBank/DDBJ whole genome shotgun (WGS) entry which is preliminary data.</text>
</comment>
<feature type="repeat" description="TPR" evidence="3">
    <location>
        <begin position="501"/>
        <end position="534"/>
    </location>
</feature>
<feature type="repeat" description="TPR" evidence="3">
    <location>
        <begin position="535"/>
        <end position="568"/>
    </location>
</feature>
<dbReference type="InterPro" id="IPR011990">
    <property type="entry name" value="TPR-like_helical_dom_sf"/>
</dbReference>
<dbReference type="PROSITE" id="PS50293">
    <property type="entry name" value="TPR_REGION"/>
    <property type="match status" value="1"/>
</dbReference>
<dbReference type="PANTHER" id="PTHR44858">
    <property type="entry name" value="TETRATRICOPEPTIDE REPEAT PROTEIN 6"/>
    <property type="match status" value="1"/>
</dbReference>
<feature type="repeat" description="TPR" evidence="3">
    <location>
        <begin position="704"/>
        <end position="737"/>
    </location>
</feature>
<keyword evidence="1" id="KW-0677">Repeat</keyword>
<dbReference type="Pfam" id="PF13414">
    <property type="entry name" value="TPR_11"/>
    <property type="match status" value="1"/>
</dbReference>
<protein>
    <recommendedName>
        <fullName evidence="6">Tetratricopeptide repeat protein</fullName>
    </recommendedName>
</protein>
<dbReference type="InterPro" id="IPR013105">
    <property type="entry name" value="TPR_2"/>
</dbReference>
<reference evidence="4 5" key="1">
    <citation type="journal article" date="2021" name="Int. J. Syst. Evol. Microbiol.">
        <title>Reticulibacter mediterranei gen. nov., sp. nov., within the new family Reticulibacteraceae fam. nov., and Ktedonospora formicarum gen. nov., sp. nov., Ktedonobacter robiniae sp. nov., Dictyobacter formicarum sp. nov. and Dictyobacter arantiisoli sp. nov., belonging to the class Ktedonobacteria.</title>
        <authorList>
            <person name="Yabe S."/>
            <person name="Zheng Y."/>
            <person name="Wang C.M."/>
            <person name="Sakai Y."/>
            <person name="Abe K."/>
            <person name="Yokota A."/>
            <person name="Donadio S."/>
            <person name="Cavaletti L."/>
            <person name="Monciardini P."/>
        </authorList>
    </citation>
    <scope>NUCLEOTIDE SEQUENCE [LARGE SCALE GENOMIC DNA]</scope>
    <source>
        <strain evidence="4 5">SOSP1-30</strain>
    </source>
</reference>
<name>A0ABQ3UZU1_9CHLR</name>
<dbReference type="Pfam" id="PF07719">
    <property type="entry name" value="TPR_2"/>
    <property type="match status" value="1"/>
</dbReference>
<evidence type="ECO:0000313" key="4">
    <source>
        <dbReference type="EMBL" id="GHO58414.1"/>
    </source>
</evidence>
<dbReference type="SMART" id="SM00028">
    <property type="entry name" value="TPR"/>
    <property type="match status" value="7"/>
</dbReference>
<dbReference type="Pfam" id="PF13181">
    <property type="entry name" value="TPR_8"/>
    <property type="match status" value="2"/>
</dbReference>
<keyword evidence="5" id="KW-1185">Reference proteome</keyword>
<feature type="repeat" description="TPR" evidence="3">
    <location>
        <begin position="637"/>
        <end position="670"/>
    </location>
</feature>
<dbReference type="Pfam" id="PF13432">
    <property type="entry name" value="TPR_16"/>
    <property type="match status" value="1"/>
</dbReference>
<evidence type="ECO:0000256" key="2">
    <source>
        <dbReference type="ARBA" id="ARBA00022803"/>
    </source>
</evidence>
<proteinExistence type="predicted"/>
<gene>
    <name evidence="4" type="ORF">KSB_68890</name>
</gene>
<accession>A0ABQ3UZU1</accession>
<dbReference type="PROSITE" id="PS50005">
    <property type="entry name" value="TPR"/>
    <property type="match status" value="6"/>
</dbReference>
<feature type="repeat" description="TPR" evidence="3">
    <location>
        <begin position="603"/>
        <end position="636"/>
    </location>
</feature>
<feature type="repeat" description="TPR" evidence="3">
    <location>
        <begin position="569"/>
        <end position="602"/>
    </location>
</feature>
<keyword evidence="2 3" id="KW-0802">TPR repeat</keyword>
<dbReference type="SUPFAM" id="SSF48452">
    <property type="entry name" value="TPR-like"/>
    <property type="match status" value="2"/>
</dbReference>
<evidence type="ECO:0000313" key="5">
    <source>
        <dbReference type="Proteomes" id="UP000654345"/>
    </source>
</evidence>
<dbReference type="InterPro" id="IPR019734">
    <property type="entry name" value="TPR_rpt"/>
</dbReference>
<organism evidence="4 5">
    <name type="scientific">Ktedonobacter robiniae</name>
    <dbReference type="NCBI Taxonomy" id="2778365"/>
    <lineage>
        <taxon>Bacteria</taxon>
        <taxon>Bacillati</taxon>
        <taxon>Chloroflexota</taxon>
        <taxon>Ktedonobacteria</taxon>
        <taxon>Ktedonobacterales</taxon>
        <taxon>Ktedonobacteraceae</taxon>
        <taxon>Ktedonobacter</taxon>
    </lineage>
</organism>
<dbReference type="PANTHER" id="PTHR44858:SF1">
    <property type="entry name" value="UDP-N-ACETYLGLUCOSAMINE--PEPTIDE N-ACETYLGLUCOSAMINYLTRANSFERASE SPINDLY-RELATED"/>
    <property type="match status" value="1"/>
</dbReference>
<evidence type="ECO:0008006" key="6">
    <source>
        <dbReference type="Google" id="ProtNLM"/>
    </source>
</evidence>
<evidence type="ECO:0000256" key="1">
    <source>
        <dbReference type="ARBA" id="ARBA00022737"/>
    </source>
</evidence>
<dbReference type="Proteomes" id="UP000654345">
    <property type="component" value="Unassembled WGS sequence"/>
</dbReference>